<evidence type="ECO:0000313" key="3">
    <source>
        <dbReference type="EMBL" id="KKS02707.1"/>
    </source>
</evidence>
<name>A0A0G0VSR4_UNCKA</name>
<evidence type="ECO:0000256" key="1">
    <source>
        <dbReference type="SAM" id="Coils"/>
    </source>
</evidence>
<dbReference type="SUPFAM" id="SSF158855">
    <property type="entry name" value="Lipase chaperone-like"/>
    <property type="match status" value="1"/>
</dbReference>
<gene>
    <name evidence="3" type="ORF">UU55_C0012G0030</name>
</gene>
<protein>
    <submittedName>
        <fullName evidence="3">Uncharacterized protein</fullName>
    </submittedName>
</protein>
<feature type="coiled-coil region" evidence="1">
    <location>
        <begin position="112"/>
        <end position="146"/>
    </location>
</feature>
<accession>A0A0G0VSR4</accession>
<feature type="compositionally biased region" description="Acidic residues" evidence="2">
    <location>
        <begin position="207"/>
        <end position="217"/>
    </location>
</feature>
<sequence length="217" mass="24469">MKINNFTKLLVIPLVFVLPLIFTSATQNVLPASEGKNLQDENLPKLDAPRAQLNRAENQERRCELATQRITEKIAQYKNLEKRHQGVYLGLGNKLENLISKLKEDGYTGDNIAALEADVVRLGELVSELNTNYANYLAKLDALKGASCEASDIDFVQALKDARADLNATHLSIVAIKEFYLTDIKPDLAAMREQIRTEKLNQQQEKETEDEPEEEQE</sequence>
<dbReference type="EMBL" id="LCBB01000012">
    <property type="protein sequence ID" value="KKS02707.1"/>
    <property type="molecule type" value="Genomic_DNA"/>
</dbReference>
<dbReference type="AlphaFoldDB" id="A0A0G0VSR4"/>
<evidence type="ECO:0000256" key="2">
    <source>
        <dbReference type="SAM" id="MobiDB-lite"/>
    </source>
</evidence>
<proteinExistence type="predicted"/>
<evidence type="ECO:0000313" key="4">
    <source>
        <dbReference type="Proteomes" id="UP000033947"/>
    </source>
</evidence>
<reference evidence="3 4" key="1">
    <citation type="journal article" date="2015" name="Nature">
        <title>rRNA introns, odd ribosomes, and small enigmatic genomes across a large radiation of phyla.</title>
        <authorList>
            <person name="Brown C.T."/>
            <person name="Hug L.A."/>
            <person name="Thomas B.C."/>
            <person name="Sharon I."/>
            <person name="Castelle C.J."/>
            <person name="Singh A."/>
            <person name="Wilkins M.J."/>
            <person name="Williams K.H."/>
            <person name="Banfield J.F."/>
        </authorList>
    </citation>
    <scope>NUCLEOTIDE SEQUENCE [LARGE SCALE GENOMIC DNA]</scope>
</reference>
<organism evidence="3 4">
    <name type="scientific">candidate division WWE3 bacterium GW2011_GWC2_41_23</name>
    <dbReference type="NCBI Taxonomy" id="1619123"/>
    <lineage>
        <taxon>Bacteria</taxon>
        <taxon>Katanobacteria</taxon>
    </lineage>
</organism>
<comment type="caution">
    <text evidence="3">The sequence shown here is derived from an EMBL/GenBank/DDBJ whole genome shotgun (WGS) entry which is preliminary data.</text>
</comment>
<keyword evidence="1" id="KW-0175">Coiled coil</keyword>
<feature type="coiled-coil region" evidence="1">
    <location>
        <begin position="56"/>
        <end position="83"/>
    </location>
</feature>
<feature type="region of interest" description="Disordered" evidence="2">
    <location>
        <begin position="195"/>
        <end position="217"/>
    </location>
</feature>
<dbReference type="Proteomes" id="UP000033947">
    <property type="component" value="Unassembled WGS sequence"/>
</dbReference>